<dbReference type="EMBL" id="NCKV01017364">
    <property type="protein sequence ID" value="RWS20467.1"/>
    <property type="molecule type" value="Genomic_DNA"/>
</dbReference>
<evidence type="ECO:0000256" key="1">
    <source>
        <dbReference type="ARBA" id="ARBA00012493"/>
    </source>
</evidence>
<keyword evidence="2" id="KW-0511">Multifunctional enzyme</keyword>
<dbReference type="Pfam" id="PF17919">
    <property type="entry name" value="RT_RNaseH_2"/>
    <property type="match status" value="1"/>
</dbReference>
<dbReference type="VEuPathDB" id="VectorBase:LDEU011573"/>
<feature type="domain" description="Reverse transcriptase" evidence="3">
    <location>
        <begin position="115"/>
        <end position="297"/>
    </location>
</feature>
<dbReference type="GO" id="GO:0003964">
    <property type="term" value="F:RNA-directed DNA polymerase activity"/>
    <property type="evidence" value="ECO:0007669"/>
    <property type="project" value="UniProtKB-EC"/>
</dbReference>
<dbReference type="Proteomes" id="UP000288716">
    <property type="component" value="Unassembled WGS sequence"/>
</dbReference>
<proteinExistence type="predicted"/>
<reference evidence="4 5" key="1">
    <citation type="journal article" date="2018" name="Gigascience">
        <title>Genomes of trombidid mites reveal novel predicted allergens and laterally-transferred genes associated with secondary metabolism.</title>
        <authorList>
            <person name="Dong X."/>
            <person name="Chaisiri K."/>
            <person name="Xia D."/>
            <person name="Armstrong S.D."/>
            <person name="Fang Y."/>
            <person name="Donnelly M.J."/>
            <person name="Kadowaki T."/>
            <person name="McGarry J.W."/>
            <person name="Darby A.C."/>
            <person name="Makepeace B.L."/>
        </authorList>
    </citation>
    <scope>NUCLEOTIDE SEQUENCE [LARGE SCALE GENOMIC DNA]</scope>
    <source>
        <strain evidence="4">UoL-UT</strain>
    </source>
</reference>
<dbReference type="InterPro" id="IPR043502">
    <property type="entry name" value="DNA/RNA_pol_sf"/>
</dbReference>
<dbReference type="AlphaFoldDB" id="A0A443RYL9"/>
<dbReference type="Pfam" id="PF00078">
    <property type="entry name" value="RVT_1"/>
    <property type="match status" value="1"/>
</dbReference>
<evidence type="ECO:0000313" key="5">
    <source>
        <dbReference type="Proteomes" id="UP000288716"/>
    </source>
</evidence>
<evidence type="ECO:0000259" key="3">
    <source>
        <dbReference type="PROSITE" id="PS50878"/>
    </source>
</evidence>
<evidence type="ECO:0000313" key="4">
    <source>
        <dbReference type="EMBL" id="RWS20467.1"/>
    </source>
</evidence>
<dbReference type="FunFam" id="3.30.70.270:FF:000020">
    <property type="entry name" value="Transposon Tf2-6 polyprotein-like Protein"/>
    <property type="match status" value="1"/>
</dbReference>
<organism evidence="4 5">
    <name type="scientific">Leptotrombidium deliense</name>
    <dbReference type="NCBI Taxonomy" id="299467"/>
    <lineage>
        <taxon>Eukaryota</taxon>
        <taxon>Metazoa</taxon>
        <taxon>Ecdysozoa</taxon>
        <taxon>Arthropoda</taxon>
        <taxon>Chelicerata</taxon>
        <taxon>Arachnida</taxon>
        <taxon>Acari</taxon>
        <taxon>Acariformes</taxon>
        <taxon>Trombidiformes</taxon>
        <taxon>Prostigmata</taxon>
        <taxon>Anystina</taxon>
        <taxon>Parasitengona</taxon>
        <taxon>Trombiculoidea</taxon>
        <taxon>Trombiculidae</taxon>
        <taxon>Leptotrombidium</taxon>
    </lineage>
</organism>
<dbReference type="InterPro" id="IPR041577">
    <property type="entry name" value="RT_RNaseH_2"/>
</dbReference>
<dbReference type="PROSITE" id="PS50878">
    <property type="entry name" value="RT_POL"/>
    <property type="match status" value="1"/>
</dbReference>
<name>A0A443RYL9_9ACAR</name>
<dbReference type="EC" id="2.7.7.49" evidence="1"/>
<keyword evidence="5" id="KW-1185">Reference proteome</keyword>
<dbReference type="Gene3D" id="3.30.70.270">
    <property type="match status" value="2"/>
</dbReference>
<comment type="caution">
    <text evidence="4">The sequence shown here is derived from an EMBL/GenBank/DDBJ whole genome shotgun (WGS) entry which is preliminary data.</text>
</comment>
<dbReference type="OrthoDB" id="6418967at2759"/>
<sequence length="480" mass="55982">MYSKTCNGKYDANRMVMAIENIENYHKEEQIKFEEQVCTVLSKVTSEVTTDELQRLKQMINDKKKVFTRESDDLGLCTDFECAIRMKDDIPVCQKPYRYSLSDRAIINKQVEEWKKKEVARDSVSEYASPVVLVRRESSETTPTRLCIDYRKVNEKICNENYPMQNMDDVIDTLMSNNPVYFNTMDIKTAFLTLKIKPGDEHITSFVTQDGQYEFTRMPFGMNKAPRCMQRVMDHTYRKIPNTTTYIDDVCQGAKTVSECLDLLDQAWTETENRGLKMSLTKCQLVRKSISYLGYVLDAEGKKPDPNRTAAIDRFKDFKDVKQAKRFYAFGAHYRKFMPNFSKVGKPIVDLFKKDRKFNWDENCERSANEIKAMLKNPPILSHFKSGRRTEIHADASLSGFGGVLIQLDETNKERVIEYASRRVDDSEKNLHSNDLECSNVHWLITKKFRIYVYGLDMFWVVTDNWTVAHLNAKKTINRK</sequence>
<protein>
    <recommendedName>
        <fullName evidence="1">RNA-directed DNA polymerase</fullName>
        <ecNumber evidence="1">2.7.7.49</ecNumber>
    </recommendedName>
</protein>
<dbReference type="InterPro" id="IPR050951">
    <property type="entry name" value="Retrovirus_Pol_polyprotein"/>
</dbReference>
<dbReference type="CDD" id="cd01647">
    <property type="entry name" value="RT_LTR"/>
    <property type="match status" value="1"/>
</dbReference>
<dbReference type="InterPro" id="IPR043128">
    <property type="entry name" value="Rev_trsase/Diguanyl_cyclase"/>
</dbReference>
<feature type="non-terminal residue" evidence="4">
    <location>
        <position position="480"/>
    </location>
</feature>
<dbReference type="Gene3D" id="3.10.10.10">
    <property type="entry name" value="HIV Type 1 Reverse Transcriptase, subunit A, domain 1"/>
    <property type="match status" value="1"/>
</dbReference>
<accession>A0A443RYL9</accession>
<dbReference type="PANTHER" id="PTHR37984:SF5">
    <property type="entry name" value="PROTEIN NYNRIN-LIKE"/>
    <property type="match status" value="1"/>
</dbReference>
<dbReference type="InterPro" id="IPR000477">
    <property type="entry name" value="RT_dom"/>
</dbReference>
<dbReference type="PANTHER" id="PTHR37984">
    <property type="entry name" value="PROTEIN CBG26694"/>
    <property type="match status" value="1"/>
</dbReference>
<dbReference type="SUPFAM" id="SSF56672">
    <property type="entry name" value="DNA/RNA polymerases"/>
    <property type="match status" value="1"/>
</dbReference>
<gene>
    <name evidence="4" type="ORF">B4U80_00306</name>
</gene>
<evidence type="ECO:0000256" key="2">
    <source>
        <dbReference type="ARBA" id="ARBA00023268"/>
    </source>
</evidence>
<dbReference type="STRING" id="299467.A0A443RYL9"/>